<reference evidence="1" key="1">
    <citation type="submission" date="2023-12" db="EMBL/GenBank/DDBJ databases">
        <title>'Antibacterial potential of Stenotrophomonas maltophilia cystic fibrosis isolates' (manuscript under preparation).</title>
        <authorList>
            <person name="Crisan C.V."/>
            <person name="Pettis M."/>
            <person name="Goldberg J.B."/>
        </authorList>
    </citation>
    <scope>NUCLEOTIDE SEQUENCE</scope>
    <source>
        <strain evidence="1">CCV129</strain>
    </source>
</reference>
<organism evidence="1 2">
    <name type="scientific">Stenotrophomonas maltophilia</name>
    <name type="common">Pseudomonas maltophilia</name>
    <name type="synonym">Xanthomonas maltophilia</name>
    <dbReference type="NCBI Taxonomy" id="40324"/>
    <lineage>
        <taxon>Bacteria</taxon>
        <taxon>Pseudomonadati</taxon>
        <taxon>Pseudomonadota</taxon>
        <taxon>Gammaproteobacteria</taxon>
        <taxon>Lysobacterales</taxon>
        <taxon>Lysobacteraceae</taxon>
        <taxon>Stenotrophomonas</taxon>
        <taxon>Stenotrophomonas maltophilia group</taxon>
    </lineage>
</organism>
<dbReference type="Proteomes" id="UP001288387">
    <property type="component" value="Unassembled WGS sequence"/>
</dbReference>
<gene>
    <name evidence="1" type="ORF">U4I38_00430</name>
</gene>
<accession>A0AAJ2WHT9</accession>
<comment type="caution">
    <text evidence="1">The sequence shown here is derived from an EMBL/GenBank/DDBJ whole genome shotgun (WGS) entry which is preliminary data.</text>
</comment>
<dbReference type="RefSeq" id="WP_099554866.1">
    <property type="nucleotide sequence ID" value="NZ_CP037858.1"/>
</dbReference>
<sequence>MSSHEEQLDADFKTIFPKLNVSSWRMRIMEKLAADAHLVAWRAALWQLASDGADVTKIECFITDADGDSPRSKASATLAITAPVAPEWLALFGCFVRIARPSPSSSSSRDLLIFQGSASLERHEDDALHHRWMARASPQLTPALSAGPCNQRF</sequence>
<evidence type="ECO:0000313" key="1">
    <source>
        <dbReference type="EMBL" id="MDZ5762931.1"/>
    </source>
</evidence>
<dbReference type="EMBL" id="JAXRVB010000001">
    <property type="protein sequence ID" value="MDZ5762931.1"/>
    <property type="molecule type" value="Genomic_DNA"/>
</dbReference>
<name>A0AAJ2WHT9_STEMA</name>
<evidence type="ECO:0000313" key="2">
    <source>
        <dbReference type="Proteomes" id="UP001288387"/>
    </source>
</evidence>
<dbReference type="AlphaFoldDB" id="A0AAJ2WHT9"/>
<protein>
    <submittedName>
        <fullName evidence="1">Uncharacterized protein</fullName>
    </submittedName>
</protein>
<proteinExistence type="predicted"/>